<evidence type="ECO:0008006" key="4">
    <source>
        <dbReference type="Google" id="ProtNLM"/>
    </source>
</evidence>
<proteinExistence type="predicted"/>
<organism evidence="2 3">
    <name type="scientific">Linnemannia schmuckeri</name>
    <dbReference type="NCBI Taxonomy" id="64567"/>
    <lineage>
        <taxon>Eukaryota</taxon>
        <taxon>Fungi</taxon>
        <taxon>Fungi incertae sedis</taxon>
        <taxon>Mucoromycota</taxon>
        <taxon>Mortierellomycotina</taxon>
        <taxon>Mortierellomycetes</taxon>
        <taxon>Mortierellales</taxon>
        <taxon>Mortierellaceae</taxon>
        <taxon>Linnemannia</taxon>
    </lineage>
</organism>
<name>A0A9P5RUE5_9FUNG</name>
<keyword evidence="3" id="KW-1185">Reference proteome</keyword>
<protein>
    <recommendedName>
        <fullName evidence="4">F-box domain-containing protein</fullName>
    </recommendedName>
</protein>
<dbReference type="AlphaFoldDB" id="A0A9P5RUE5"/>
<feature type="region of interest" description="Disordered" evidence="1">
    <location>
        <begin position="265"/>
        <end position="285"/>
    </location>
</feature>
<accession>A0A9P5RUE5</accession>
<evidence type="ECO:0000256" key="1">
    <source>
        <dbReference type="SAM" id="MobiDB-lite"/>
    </source>
</evidence>
<dbReference type="EMBL" id="JAAAUQ010001093">
    <property type="protein sequence ID" value="KAF9143018.1"/>
    <property type="molecule type" value="Genomic_DNA"/>
</dbReference>
<sequence>MEGTAHSDTATYSLTTSQHSLPMTLTASSLTSSLSALEIPEIMANVFGWLDDETANRTLILVCRQWYVWNRHRIFRDLYWNSDQTQEDLETSVLSRLVCEPNRLFCHIRVRYGDLDSALDKWRQLVAALAWADPLKRHVRDMEGAPGEDDIRSGGEEKDSRREREVEEDDAVGVVGTSSREGTSKPDDDGNRVLRHLTITGIVQFDSHMWQILSGLSYLTSLTVKVDSCGWVSMHNILNSCRYLEDLHLETTTWVSIPGSNWLVGDEGEGEDEDHHLSSMEGQPAQRRRLQTGPLALRSLVLRNAQFDQRALEAFLPFVPFLYRIQVAVWLPYLSRPSHGDRERLCQLLRTNCPLVRVFHFSYQGLHVIRTAPEDMDPVFDLCPRMTDWMISAVHFTPSLIKRFPQDVLTTLEIIGADCKHLHAYLCTTTHLQHLRAPRTRFPYEHMDIHLRSTEGYPHTGGVRGSGYEGEDQHQSVQDVAATVAKVWACRGLLTLKLAFSHMSNQPQASRIVFGYISRVCPQLQDLEICGPEGVRMDRKIRPTPMCMTLEGGFCLLSRLKRLERLCVGIVMLDLKLKDVDLAWIKGERGGSDGGGGGSEVLLLSGSKVRPRSGSTTSIKSIKKGWSTLLRREKEQELTRVQNFGQWVDSSPGDGGYGGVGKVAKTESGQSDTELEQSLQHLGLLEDVVLLLKEIDTNNNHSNINPGSKCWPNMRRMSIYSGNSLGESLEREYGRLLKASEQNTKEKEKEKGGGGLLAGIRSFVGSLVGMS</sequence>
<reference evidence="2" key="1">
    <citation type="journal article" date="2020" name="Fungal Divers.">
        <title>Resolving the Mortierellaceae phylogeny through synthesis of multi-gene phylogenetics and phylogenomics.</title>
        <authorList>
            <person name="Vandepol N."/>
            <person name="Liber J."/>
            <person name="Desiro A."/>
            <person name="Na H."/>
            <person name="Kennedy M."/>
            <person name="Barry K."/>
            <person name="Grigoriev I.V."/>
            <person name="Miller A.N."/>
            <person name="O'Donnell K."/>
            <person name="Stajich J.E."/>
            <person name="Bonito G."/>
        </authorList>
    </citation>
    <scope>NUCLEOTIDE SEQUENCE</scope>
    <source>
        <strain evidence="2">NRRL 6426</strain>
    </source>
</reference>
<evidence type="ECO:0000313" key="2">
    <source>
        <dbReference type="EMBL" id="KAF9143018.1"/>
    </source>
</evidence>
<dbReference type="SUPFAM" id="SSF52047">
    <property type="entry name" value="RNI-like"/>
    <property type="match status" value="1"/>
</dbReference>
<dbReference type="OrthoDB" id="2413835at2759"/>
<feature type="compositionally biased region" description="Basic and acidic residues" evidence="1">
    <location>
        <begin position="141"/>
        <end position="165"/>
    </location>
</feature>
<dbReference type="Proteomes" id="UP000748756">
    <property type="component" value="Unassembled WGS sequence"/>
</dbReference>
<gene>
    <name evidence="2" type="ORF">BG015_000575</name>
</gene>
<comment type="caution">
    <text evidence="2">The sequence shown here is derived from an EMBL/GenBank/DDBJ whole genome shotgun (WGS) entry which is preliminary data.</text>
</comment>
<feature type="region of interest" description="Disordered" evidence="1">
    <location>
        <begin position="141"/>
        <end position="190"/>
    </location>
</feature>
<evidence type="ECO:0000313" key="3">
    <source>
        <dbReference type="Proteomes" id="UP000748756"/>
    </source>
</evidence>